<dbReference type="Gene3D" id="2.60.120.290">
    <property type="entry name" value="Spermadhesin, CUB domain"/>
    <property type="match status" value="1"/>
</dbReference>
<evidence type="ECO:0000256" key="5">
    <source>
        <dbReference type="ARBA" id="ARBA00023136"/>
    </source>
</evidence>
<evidence type="ECO:0000256" key="10">
    <source>
        <dbReference type="SAM" id="SignalP"/>
    </source>
</evidence>
<dbReference type="PANTHER" id="PTHR46806:SF1">
    <property type="entry name" value="DISCOIDIN, CUB AND LCCL DOMAIN-CONTAINING PROTEIN 1"/>
    <property type="match status" value="1"/>
</dbReference>
<dbReference type="SUPFAM" id="SSF69848">
    <property type="entry name" value="LCCL domain"/>
    <property type="match status" value="1"/>
</dbReference>
<sequence length="747" mass="82255">MMMMIMMRRQSSLCPRGPDPDMSGHGRLRGLLLLVYAALSPLVFGETVDDGCGLWVQGSESGVLSSRNYPRTYPNNSWCEQKIRLPEGRRAILRFADFDIEESDCRTSYVQIVLHRQKGEEQQVNKTYCGQLKSELPVVHSESGEVTVRFLSGHHISGRGFLLTYATAEHEDLITCLDTGNSFSASKYRKYCPAGCKDVKGDVSGDISQGYRHTSVLCKAAVHAGVIADGQGGYISVEHKKGLGNYPGTSANGVQSKRGSLSETLFTFHRDACKQQTHLRPTSTDASSGHSTVKIAPVGVQNPNGTEPLAWGTVWIPDRNISQHWLVLDLGEMMTITDIVTMGSTQSDSYVKTYLIEHQEGSRWKRYMWNSSKEMVFTGNVDSHHSHRSSLQPPIVAQWLRMVPLSWHQNFAVTVELLGCPYVKANSSALDLLQAADEEKVKGDEKTEEAGTTSGPVDSHADLVKLATIVAPTVSLLILLLAVVCVCKVMHRKKRKDNGYSSSEDKNTGCWKQVKQPFVRQPSTEFTISYSPEQEPMQELDLVTSAMAVEYQQPPMIGIGTVSRKGSTFRPMDTEAKDEAGEGATHYDYLHTANQYALPLTSQEPEYATPIIERHAFRKDGFAPDPSYSVPGAVLSKTPSFNAVDLKARKVDLFSRDYQTPQVKTDRLRGSEGVYDRPKVSAALVQNGSGSDYQKPEVKLPLAQSARPLETASQPPSGPIRWEVRAKPDGAKSLGTRCGGPAGLQHL</sequence>
<feature type="compositionally biased region" description="Gly residues" evidence="8">
    <location>
        <begin position="737"/>
        <end position="747"/>
    </location>
</feature>
<evidence type="ECO:0000256" key="9">
    <source>
        <dbReference type="SAM" id="Phobius"/>
    </source>
</evidence>
<dbReference type="PANTHER" id="PTHR46806">
    <property type="entry name" value="F5/8 TYPE C DOMAIN-CONTAINING PROTEIN"/>
    <property type="match status" value="1"/>
</dbReference>
<dbReference type="SMART" id="SM00042">
    <property type="entry name" value="CUB"/>
    <property type="match status" value="1"/>
</dbReference>
<feature type="region of interest" description="Disordered" evidence="8">
    <location>
        <begin position="702"/>
        <end position="747"/>
    </location>
</feature>
<evidence type="ECO:0000256" key="2">
    <source>
        <dbReference type="ARBA" id="ARBA00022553"/>
    </source>
</evidence>
<evidence type="ECO:0000256" key="8">
    <source>
        <dbReference type="SAM" id="MobiDB-lite"/>
    </source>
</evidence>
<evidence type="ECO:0000256" key="4">
    <source>
        <dbReference type="ARBA" id="ARBA00022989"/>
    </source>
</evidence>
<dbReference type="SMART" id="SM00603">
    <property type="entry name" value="LCCL"/>
    <property type="match status" value="1"/>
</dbReference>
<dbReference type="InterPro" id="IPR036609">
    <property type="entry name" value="LCCL_sf"/>
</dbReference>
<feature type="signal peptide" evidence="10">
    <location>
        <begin position="1"/>
        <end position="45"/>
    </location>
</feature>
<accession>A0A8C9S610</accession>
<dbReference type="InterPro" id="IPR008979">
    <property type="entry name" value="Galactose-bd-like_sf"/>
</dbReference>
<dbReference type="InterPro" id="IPR035914">
    <property type="entry name" value="Sperma_CUB_dom_sf"/>
</dbReference>
<evidence type="ECO:0000256" key="3">
    <source>
        <dbReference type="ARBA" id="ARBA00022692"/>
    </source>
</evidence>
<dbReference type="InterPro" id="IPR050633">
    <property type="entry name" value="Neuropilin_MCO_CoagFactor"/>
</dbReference>
<dbReference type="Gene3D" id="2.60.120.260">
    <property type="entry name" value="Galactose-binding domain-like"/>
    <property type="match status" value="1"/>
</dbReference>
<comment type="subcellular location">
    <subcellularLocation>
        <location evidence="1">Membrane</location>
        <topology evidence="1">Single-pass type I membrane protein</topology>
    </subcellularLocation>
</comment>
<feature type="domain" description="LCCL" evidence="13">
    <location>
        <begin position="170"/>
        <end position="266"/>
    </location>
</feature>
<evidence type="ECO:0000256" key="7">
    <source>
        <dbReference type="PROSITE-ProRule" id="PRU00059"/>
    </source>
</evidence>
<gene>
    <name evidence="14" type="primary">DCBLD1</name>
    <name evidence="14" type="synonym">dcbld1</name>
</gene>
<feature type="domain" description="CUB" evidence="11">
    <location>
        <begin position="52"/>
        <end position="168"/>
    </location>
</feature>
<feature type="disulfide bond" evidence="7">
    <location>
        <begin position="52"/>
        <end position="79"/>
    </location>
</feature>
<feature type="transmembrane region" description="Helical" evidence="9">
    <location>
        <begin position="466"/>
        <end position="487"/>
    </location>
</feature>
<dbReference type="PROSITE" id="PS01180">
    <property type="entry name" value="CUB"/>
    <property type="match status" value="1"/>
</dbReference>
<dbReference type="SUPFAM" id="SSF49785">
    <property type="entry name" value="Galactose-binding domain-like"/>
    <property type="match status" value="1"/>
</dbReference>
<reference evidence="14 15" key="1">
    <citation type="submission" date="2019-04" db="EMBL/GenBank/DDBJ databases">
        <authorList>
            <consortium name="Wellcome Sanger Institute Data Sharing"/>
        </authorList>
    </citation>
    <scope>NUCLEOTIDE SEQUENCE [LARGE SCALE GENOMIC DNA]</scope>
</reference>
<reference evidence="14" key="2">
    <citation type="submission" date="2025-08" db="UniProtKB">
        <authorList>
            <consortium name="Ensembl"/>
        </authorList>
    </citation>
    <scope>IDENTIFICATION</scope>
</reference>
<dbReference type="Pfam" id="PF03815">
    <property type="entry name" value="LCCL"/>
    <property type="match status" value="1"/>
</dbReference>
<evidence type="ECO:0000259" key="12">
    <source>
        <dbReference type="PROSITE" id="PS50022"/>
    </source>
</evidence>
<reference evidence="14" key="3">
    <citation type="submission" date="2025-09" db="UniProtKB">
        <authorList>
            <consortium name="Ensembl"/>
        </authorList>
    </citation>
    <scope>IDENTIFICATION</scope>
</reference>
<dbReference type="CDD" id="cd00041">
    <property type="entry name" value="CUB"/>
    <property type="match status" value="1"/>
</dbReference>
<evidence type="ECO:0000259" key="11">
    <source>
        <dbReference type="PROSITE" id="PS01180"/>
    </source>
</evidence>
<dbReference type="SMART" id="SM00231">
    <property type="entry name" value="FA58C"/>
    <property type="match status" value="1"/>
</dbReference>
<dbReference type="Gene3D" id="2.170.130.20">
    <property type="entry name" value="LCCL-like domain"/>
    <property type="match status" value="1"/>
</dbReference>
<dbReference type="AlphaFoldDB" id="A0A8C9S610"/>
<feature type="chain" id="PRO_5034919386" evidence="10">
    <location>
        <begin position="46"/>
        <end position="747"/>
    </location>
</feature>
<proteinExistence type="predicted"/>
<dbReference type="Proteomes" id="UP000694397">
    <property type="component" value="Chromosome 1"/>
</dbReference>
<dbReference type="GeneTree" id="ENSGT00940000157334"/>
<evidence type="ECO:0000259" key="13">
    <source>
        <dbReference type="PROSITE" id="PS50820"/>
    </source>
</evidence>
<dbReference type="SUPFAM" id="SSF49854">
    <property type="entry name" value="Spermadhesin, CUB domain"/>
    <property type="match status" value="1"/>
</dbReference>
<organism evidence="14 15">
    <name type="scientific">Scleropages formosus</name>
    <name type="common">Asian bonytongue</name>
    <name type="synonym">Osteoglossum formosum</name>
    <dbReference type="NCBI Taxonomy" id="113540"/>
    <lineage>
        <taxon>Eukaryota</taxon>
        <taxon>Metazoa</taxon>
        <taxon>Chordata</taxon>
        <taxon>Craniata</taxon>
        <taxon>Vertebrata</taxon>
        <taxon>Euteleostomi</taxon>
        <taxon>Actinopterygii</taxon>
        <taxon>Neopterygii</taxon>
        <taxon>Teleostei</taxon>
        <taxon>Osteoglossocephala</taxon>
        <taxon>Osteoglossomorpha</taxon>
        <taxon>Osteoglossiformes</taxon>
        <taxon>Osteoglossidae</taxon>
        <taxon>Scleropages</taxon>
    </lineage>
</organism>
<keyword evidence="2" id="KW-0597">Phosphoprotein</keyword>
<comment type="caution">
    <text evidence="7">Lacks conserved residue(s) required for the propagation of feature annotation.</text>
</comment>
<keyword evidence="15" id="KW-1185">Reference proteome</keyword>
<dbReference type="PROSITE" id="PS50820">
    <property type="entry name" value="LCCL"/>
    <property type="match status" value="1"/>
</dbReference>
<name>A0A8C9S610_SCLFO</name>
<keyword evidence="3 9" id="KW-0812">Transmembrane</keyword>
<dbReference type="InterPro" id="IPR000859">
    <property type="entry name" value="CUB_dom"/>
</dbReference>
<dbReference type="Ensembl" id="ENSSFOT00015025442.2">
    <property type="protein sequence ID" value="ENSSFOP00015025164.2"/>
    <property type="gene ID" value="ENSSFOG00015016194.2"/>
</dbReference>
<dbReference type="GO" id="GO:0038023">
    <property type="term" value="F:signaling receptor activity"/>
    <property type="evidence" value="ECO:0007669"/>
    <property type="project" value="TreeGrafter"/>
</dbReference>
<keyword evidence="5 9" id="KW-0472">Membrane</keyword>
<keyword evidence="6 7" id="KW-1015">Disulfide bond</keyword>
<dbReference type="Pfam" id="PF00754">
    <property type="entry name" value="F5_F8_type_C"/>
    <property type="match status" value="1"/>
</dbReference>
<evidence type="ECO:0000256" key="6">
    <source>
        <dbReference type="ARBA" id="ARBA00023157"/>
    </source>
</evidence>
<dbReference type="Pfam" id="PF00431">
    <property type="entry name" value="CUB"/>
    <property type="match status" value="1"/>
</dbReference>
<protein>
    <submittedName>
        <fullName evidence="14">Discoidin, CUB and LCCL domain containing 1</fullName>
    </submittedName>
</protein>
<keyword evidence="10" id="KW-0732">Signal</keyword>
<dbReference type="CDD" id="cd00057">
    <property type="entry name" value="FA58C"/>
    <property type="match status" value="1"/>
</dbReference>
<dbReference type="OrthoDB" id="441660at2759"/>
<dbReference type="PROSITE" id="PS01285">
    <property type="entry name" value="FA58C_1"/>
    <property type="match status" value="1"/>
</dbReference>
<feature type="domain" description="F5/8 type C" evidence="12">
    <location>
        <begin position="267"/>
        <end position="420"/>
    </location>
</feature>
<dbReference type="InterPro" id="IPR004043">
    <property type="entry name" value="LCCL"/>
</dbReference>
<dbReference type="GO" id="GO:0005886">
    <property type="term" value="C:plasma membrane"/>
    <property type="evidence" value="ECO:0007669"/>
    <property type="project" value="TreeGrafter"/>
</dbReference>
<keyword evidence="4 9" id="KW-1133">Transmembrane helix</keyword>
<dbReference type="PROSITE" id="PS50022">
    <property type="entry name" value="FA58C_3"/>
    <property type="match status" value="1"/>
</dbReference>
<dbReference type="InterPro" id="IPR000421">
    <property type="entry name" value="FA58C"/>
</dbReference>
<evidence type="ECO:0000313" key="14">
    <source>
        <dbReference type="Ensembl" id="ENSSFOP00015025164.2"/>
    </source>
</evidence>
<evidence type="ECO:0000256" key="1">
    <source>
        <dbReference type="ARBA" id="ARBA00004479"/>
    </source>
</evidence>
<evidence type="ECO:0000313" key="15">
    <source>
        <dbReference type="Proteomes" id="UP000694397"/>
    </source>
</evidence>